<keyword evidence="1" id="KW-1133">Transmembrane helix</keyword>
<proteinExistence type="predicted"/>
<evidence type="ECO:0000313" key="2">
    <source>
        <dbReference type="EMBL" id="MBS4214055.1"/>
    </source>
</evidence>
<feature type="transmembrane region" description="Helical" evidence="1">
    <location>
        <begin position="202"/>
        <end position="221"/>
    </location>
</feature>
<protein>
    <recommendedName>
        <fullName evidence="4">DUF4405 domain-containing protein</fullName>
    </recommendedName>
</protein>
<evidence type="ECO:0000256" key="1">
    <source>
        <dbReference type="SAM" id="Phobius"/>
    </source>
</evidence>
<keyword evidence="1" id="KW-0472">Membrane</keyword>
<dbReference type="Proteomes" id="UP000679749">
    <property type="component" value="Unassembled WGS sequence"/>
</dbReference>
<dbReference type="AlphaFoldDB" id="A0A942U644"/>
<gene>
    <name evidence="2" type="ORF">KHA99_16485</name>
</gene>
<feature type="transmembrane region" description="Helical" evidence="1">
    <location>
        <begin position="129"/>
        <end position="149"/>
    </location>
</feature>
<organism evidence="2 3">
    <name type="scientific">Neobacillus rhizophilus</name>
    <dbReference type="NCBI Taxonomy" id="2833579"/>
    <lineage>
        <taxon>Bacteria</taxon>
        <taxon>Bacillati</taxon>
        <taxon>Bacillota</taxon>
        <taxon>Bacilli</taxon>
        <taxon>Bacillales</taxon>
        <taxon>Bacillaceae</taxon>
        <taxon>Neobacillus</taxon>
    </lineage>
</organism>
<accession>A0A942U644</accession>
<name>A0A942U644_9BACI</name>
<sequence>MFNRKKINADVNERFPIERNKRLTAIAATVLFVLIIAEFVTMANLVELISYHIYVGILIAGPLVVKMCSISYRFFRYYTKSPDFVKAGPPIILLRLLAPFLVVITVMVMVSGFGLVLGGHVHEGLFLKIHAISVILWLPLLAVHIFAYIRKASGLIANDWTRKSKYRVPGRQGRIGINVAALIVSGIVANILTPLYRGEPEHGIPPLVLGIVATVIAVIIARPHLGITNKGPRL</sequence>
<dbReference type="EMBL" id="JAGYPF010000003">
    <property type="protein sequence ID" value="MBS4214055.1"/>
    <property type="molecule type" value="Genomic_DNA"/>
</dbReference>
<keyword evidence="3" id="KW-1185">Reference proteome</keyword>
<feature type="transmembrane region" description="Helical" evidence="1">
    <location>
        <begin position="23"/>
        <end position="45"/>
    </location>
</feature>
<feature type="transmembrane region" description="Helical" evidence="1">
    <location>
        <begin position="96"/>
        <end position="117"/>
    </location>
</feature>
<keyword evidence="1" id="KW-0812">Transmembrane</keyword>
<dbReference type="RefSeq" id="WP_213118555.1">
    <property type="nucleotide sequence ID" value="NZ_JAGYPF010000003.1"/>
</dbReference>
<evidence type="ECO:0000313" key="3">
    <source>
        <dbReference type="Proteomes" id="UP000679749"/>
    </source>
</evidence>
<reference evidence="2" key="1">
    <citation type="submission" date="2021-05" db="EMBL/GenBank/DDBJ databases">
        <title>Novel Bacillus species.</title>
        <authorList>
            <person name="Liu G."/>
        </authorList>
    </citation>
    <scope>NUCLEOTIDE SEQUENCE</scope>
    <source>
        <strain evidence="2">FJAT-49825</strain>
    </source>
</reference>
<feature type="transmembrane region" description="Helical" evidence="1">
    <location>
        <begin position="175"/>
        <end position="196"/>
    </location>
</feature>
<feature type="transmembrane region" description="Helical" evidence="1">
    <location>
        <begin position="51"/>
        <end position="75"/>
    </location>
</feature>
<evidence type="ECO:0008006" key="4">
    <source>
        <dbReference type="Google" id="ProtNLM"/>
    </source>
</evidence>
<comment type="caution">
    <text evidence="2">The sequence shown here is derived from an EMBL/GenBank/DDBJ whole genome shotgun (WGS) entry which is preliminary data.</text>
</comment>